<reference evidence="7" key="1">
    <citation type="submission" date="2021-04" db="EMBL/GenBank/DDBJ databases">
        <title>Genome sequence of Woronichinia naegeliana from Washington state freshwater lake bloom.</title>
        <authorList>
            <person name="Dreher T.W."/>
        </authorList>
    </citation>
    <scope>NUCLEOTIDE SEQUENCE</scope>
    <source>
        <strain evidence="7">WA131</strain>
    </source>
</reference>
<sequence length="391" mass="45239">MKTKILILTASGGSAHNLTALAFQQIATKQFGDTVVIRIEDIFANSHSFTHQIIQFYNWIHRHAPWFHHIYFNIFEVSALMQWGTQTFVSDYYKNLVLDYQPDLILSVFGSLNRGYFEAAKELLEKQVLCVTLCPEYAGGYGFSINWINGNADLFWCHTEPVKQQAIKLGMSLEKIQLSSQLLRENFYQDPLIKQERKQFLQDELNLDTHKFTLLLSTNGAGSQNHIDFLKVLLPLAEKLQVIVLCGKNLYAQKKVLQWCQTNPQLKTSVLSFTEKMPQLLQVSQANVQRPGFMMTAESVYWRCPIIFNGMGGIMPQEYLAIRYFLPRKMATTITRPQQLFSTIKNWLDFPESYEIICQAHHAYQSYPLTGQEQVQRLIEQVKANKYPLFQ</sequence>
<evidence type="ECO:0000256" key="1">
    <source>
        <dbReference type="ARBA" id="ARBA00004370"/>
    </source>
</evidence>
<evidence type="ECO:0000259" key="5">
    <source>
        <dbReference type="Pfam" id="PF04101"/>
    </source>
</evidence>
<dbReference type="GO" id="GO:0016758">
    <property type="term" value="F:hexosyltransferase activity"/>
    <property type="evidence" value="ECO:0007669"/>
    <property type="project" value="InterPro"/>
</dbReference>
<dbReference type="InterPro" id="IPR007235">
    <property type="entry name" value="Glyco_trans_28_C"/>
</dbReference>
<evidence type="ECO:0000256" key="4">
    <source>
        <dbReference type="ARBA" id="ARBA00022679"/>
    </source>
</evidence>
<evidence type="ECO:0000313" key="7">
    <source>
        <dbReference type="EMBL" id="UXE61988.1"/>
    </source>
</evidence>
<name>A0A977KY12_9CYAN</name>
<evidence type="ECO:0000259" key="6">
    <source>
        <dbReference type="Pfam" id="PF06925"/>
    </source>
</evidence>
<dbReference type="Pfam" id="PF06925">
    <property type="entry name" value="MGDG_synth"/>
    <property type="match status" value="1"/>
</dbReference>
<dbReference type="PANTHER" id="PTHR43025">
    <property type="entry name" value="MONOGALACTOSYLDIACYLGLYCEROL SYNTHASE"/>
    <property type="match status" value="1"/>
</dbReference>
<dbReference type="SUPFAM" id="SSF53756">
    <property type="entry name" value="UDP-Glycosyltransferase/glycogen phosphorylase"/>
    <property type="match status" value="1"/>
</dbReference>
<dbReference type="GO" id="GO:0009247">
    <property type="term" value="P:glycolipid biosynthetic process"/>
    <property type="evidence" value="ECO:0007669"/>
    <property type="project" value="InterPro"/>
</dbReference>
<dbReference type="AlphaFoldDB" id="A0A977KY12"/>
<feature type="domain" description="Glycosyl transferase family 28 C-terminal" evidence="5">
    <location>
        <begin position="236"/>
        <end position="308"/>
    </location>
</feature>
<keyword evidence="3" id="KW-0328">Glycosyltransferase</keyword>
<dbReference type="InterPro" id="IPR009695">
    <property type="entry name" value="Diacylglyc_glucosyltr_N"/>
</dbReference>
<comment type="similarity">
    <text evidence="2">Belongs to the glycosyltransferase 28 family.</text>
</comment>
<gene>
    <name evidence="7" type="ORF">KA717_03515</name>
</gene>
<dbReference type="GO" id="GO:0016020">
    <property type="term" value="C:membrane"/>
    <property type="evidence" value="ECO:0007669"/>
    <property type="project" value="UniProtKB-SubCell"/>
</dbReference>
<dbReference type="Pfam" id="PF04101">
    <property type="entry name" value="Glyco_tran_28_C"/>
    <property type="match status" value="1"/>
</dbReference>
<dbReference type="Proteomes" id="UP001065613">
    <property type="component" value="Chromosome"/>
</dbReference>
<dbReference type="InterPro" id="IPR050519">
    <property type="entry name" value="Glycosyltransf_28_UgtP"/>
</dbReference>
<feature type="domain" description="Diacylglycerol glucosyltransferase N-terminal" evidence="6">
    <location>
        <begin position="16"/>
        <end position="177"/>
    </location>
</feature>
<proteinExistence type="inferred from homology"/>
<comment type="subcellular location">
    <subcellularLocation>
        <location evidence="1">Membrane</location>
    </subcellularLocation>
</comment>
<protein>
    <submittedName>
        <fullName evidence="7">Uncharacterized protein</fullName>
    </submittedName>
</protein>
<dbReference type="PANTHER" id="PTHR43025:SF3">
    <property type="entry name" value="MONOGALACTOSYLDIACYLGLYCEROL SYNTHASE 1, CHLOROPLASTIC"/>
    <property type="match status" value="1"/>
</dbReference>
<dbReference type="KEGG" id="wna:KA717_03515"/>
<evidence type="ECO:0000256" key="3">
    <source>
        <dbReference type="ARBA" id="ARBA00022676"/>
    </source>
</evidence>
<dbReference type="Gene3D" id="3.40.50.2000">
    <property type="entry name" value="Glycogen Phosphorylase B"/>
    <property type="match status" value="1"/>
</dbReference>
<accession>A0A977KY12</accession>
<organism evidence="7">
    <name type="scientific">Woronichinia naegeliana WA131</name>
    <dbReference type="NCBI Taxonomy" id="2824559"/>
    <lineage>
        <taxon>Bacteria</taxon>
        <taxon>Bacillati</taxon>
        <taxon>Cyanobacteriota</taxon>
        <taxon>Cyanophyceae</taxon>
        <taxon>Synechococcales</taxon>
        <taxon>Coelosphaeriaceae</taxon>
        <taxon>Woronichinia</taxon>
    </lineage>
</organism>
<keyword evidence="4" id="KW-0808">Transferase</keyword>
<evidence type="ECO:0000256" key="2">
    <source>
        <dbReference type="ARBA" id="ARBA00006962"/>
    </source>
</evidence>
<dbReference type="EMBL" id="CP073041">
    <property type="protein sequence ID" value="UXE61988.1"/>
    <property type="molecule type" value="Genomic_DNA"/>
</dbReference>